<accession>A0A1Y2A6A2</accession>
<evidence type="ECO:0000256" key="1">
    <source>
        <dbReference type="SAM" id="MobiDB-lite"/>
    </source>
</evidence>
<sequence>MRHGSRSAAQCCFSRHSRSPPQQKGYSSRFRRPDATETNAHDRSHGRKGVAAVPKRDTYAVPAISTHKVNGTLRPVRTLMTNEDRGLLVQAIDRDIAHEPQVVTSRDRISISFGVFVWLVEYPLGSAVHWTRHSRAGNRPLILILVHNVY</sequence>
<evidence type="ECO:0000313" key="2">
    <source>
        <dbReference type="EMBL" id="ORY18031.1"/>
    </source>
</evidence>
<protein>
    <submittedName>
        <fullName evidence="2">Uncharacterized protein</fullName>
    </submittedName>
</protein>
<dbReference type="EMBL" id="MCFA01000009">
    <property type="protein sequence ID" value="ORY18031.1"/>
    <property type="molecule type" value="Genomic_DNA"/>
</dbReference>
<feature type="compositionally biased region" description="Basic and acidic residues" evidence="1">
    <location>
        <begin position="31"/>
        <end position="43"/>
    </location>
</feature>
<name>A0A1Y2A6A2_9PLEO</name>
<keyword evidence="3" id="KW-1185">Reference proteome</keyword>
<reference evidence="2 3" key="1">
    <citation type="submission" date="2016-07" db="EMBL/GenBank/DDBJ databases">
        <title>Pervasive Adenine N6-methylation of Active Genes in Fungi.</title>
        <authorList>
            <consortium name="DOE Joint Genome Institute"/>
            <person name="Mondo S.J."/>
            <person name="Dannebaum R.O."/>
            <person name="Kuo R.C."/>
            <person name="Labutti K."/>
            <person name="Haridas S."/>
            <person name="Kuo A."/>
            <person name="Salamov A."/>
            <person name="Ahrendt S.R."/>
            <person name="Lipzen A."/>
            <person name="Sullivan W."/>
            <person name="Andreopoulos W.B."/>
            <person name="Clum A."/>
            <person name="Lindquist E."/>
            <person name="Daum C."/>
            <person name="Ramamoorthy G.K."/>
            <person name="Gryganskyi A."/>
            <person name="Culley D."/>
            <person name="Magnuson J.K."/>
            <person name="James T.Y."/>
            <person name="O'Malley M.A."/>
            <person name="Stajich J.E."/>
            <person name="Spatafora J.W."/>
            <person name="Visel A."/>
            <person name="Grigoriev I.V."/>
        </authorList>
    </citation>
    <scope>NUCLEOTIDE SEQUENCE [LARGE SCALE GENOMIC DNA]</scope>
    <source>
        <strain evidence="2 3">CBS 115471</strain>
    </source>
</reference>
<evidence type="ECO:0000313" key="3">
    <source>
        <dbReference type="Proteomes" id="UP000193144"/>
    </source>
</evidence>
<feature type="region of interest" description="Disordered" evidence="1">
    <location>
        <begin position="1"/>
        <end position="52"/>
    </location>
</feature>
<organism evidence="2 3">
    <name type="scientific">Clohesyomyces aquaticus</name>
    <dbReference type="NCBI Taxonomy" id="1231657"/>
    <lineage>
        <taxon>Eukaryota</taxon>
        <taxon>Fungi</taxon>
        <taxon>Dikarya</taxon>
        <taxon>Ascomycota</taxon>
        <taxon>Pezizomycotina</taxon>
        <taxon>Dothideomycetes</taxon>
        <taxon>Pleosporomycetidae</taxon>
        <taxon>Pleosporales</taxon>
        <taxon>Lindgomycetaceae</taxon>
        <taxon>Clohesyomyces</taxon>
    </lineage>
</organism>
<gene>
    <name evidence="2" type="ORF">BCR34DRAFT_380989</name>
</gene>
<dbReference type="Proteomes" id="UP000193144">
    <property type="component" value="Unassembled WGS sequence"/>
</dbReference>
<dbReference type="AlphaFoldDB" id="A0A1Y2A6A2"/>
<comment type="caution">
    <text evidence="2">The sequence shown here is derived from an EMBL/GenBank/DDBJ whole genome shotgun (WGS) entry which is preliminary data.</text>
</comment>
<proteinExistence type="predicted"/>